<feature type="transmembrane region" description="Helical" evidence="1">
    <location>
        <begin position="40"/>
        <end position="61"/>
    </location>
</feature>
<keyword evidence="3" id="KW-1185">Reference proteome</keyword>
<organism evidence="2 3">
    <name type="scientific">Baekduia soli</name>
    <dbReference type="NCBI Taxonomy" id="496014"/>
    <lineage>
        <taxon>Bacteria</taxon>
        <taxon>Bacillati</taxon>
        <taxon>Actinomycetota</taxon>
        <taxon>Thermoleophilia</taxon>
        <taxon>Solirubrobacterales</taxon>
        <taxon>Baekduiaceae</taxon>
        <taxon>Baekduia</taxon>
    </lineage>
</organism>
<dbReference type="KEGG" id="bsol:FSW04_24595"/>
<feature type="transmembrane region" description="Helical" evidence="1">
    <location>
        <begin position="68"/>
        <end position="90"/>
    </location>
</feature>
<proteinExistence type="predicted"/>
<evidence type="ECO:0000313" key="2">
    <source>
        <dbReference type="EMBL" id="QEC50449.1"/>
    </source>
</evidence>
<reference evidence="2 3" key="1">
    <citation type="journal article" date="2018" name="J. Microbiol.">
        <title>Baekduia soli gen. nov., sp. nov., a novel bacterium isolated from the soil of Baekdu Mountain and proposal of a novel family name, Baekduiaceae fam. nov.</title>
        <authorList>
            <person name="An D.S."/>
            <person name="Siddiqi M.Z."/>
            <person name="Kim K.H."/>
            <person name="Yu H.S."/>
            <person name="Im W.T."/>
        </authorList>
    </citation>
    <scope>NUCLEOTIDE SEQUENCE [LARGE SCALE GENOMIC DNA]</scope>
    <source>
        <strain evidence="2 3">BR7-21</strain>
    </source>
</reference>
<evidence type="ECO:0000256" key="1">
    <source>
        <dbReference type="SAM" id="Phobius"/>
    </source>
</evidence>
<dbReference type="EMBL" id="CP042430">
    <property type="protein sequence ID" value="QEC50449.1"/>
    <property type="molecule type" value="Genomic_DNA"/>
</dbReference>
<evidence type="ECO:0000313" key="3">
    <source>
        <dbReference type="Proteomes" id="UP000321805"/>
    </source>
</evidence>
<accession>A0A5B8UB58</accession>
<protein>
    <submittedName>
        <fullName evidence="2">Uncharacterized protein</fullName>
    </submittedName>
</protein>
<dbReference type="Proteomes" id="UP000321805">
    <property type="component" value="Chromosome"/>
</dbReference>
<name>A0A5B8UB58_9ACTN</name>
<dbReference type="AlphaFoldDB" id="A0A5B8UB58"/>
<keyword evidence="1" id="KW-0812">Transmembrane</keyword>
<keyword evidence="1" id="KW-1133">Transmembrane helix</keyword>
<gene>
    <name evidence="2" type="ORF">FSW04_24595</name>
</gene>
<keyword evidence="1" id="KW-0472">Membrane</keyword>
<dbReference type="RefSeq" id="WP_146923086.1">
    <property type="nucleotide sequence ID" value="NZ_CP042430.1"/>
</dbReference>
<sequence>MFLTLPAGFVFDLAMTCEENCPRRTSPRGWIDISGSWQWYAILWSALIAFVAAIIAPLLNAAGWRRSAIAAFGVSVAAAGGWAALIASGYQQL</sequence>